<keyword evidence="6" id="KW-0808">Transferase</keyword>
<dbReference type="Pfam" id="PF07714">
    <property type="entry name" value="PK_Tyr_Ser-Thr"/>
    <property type="match status" value="1"/>
</dbReference>
<reference evidence="6" key="2">
    <citation type="journal article" date="2012" name="Exp. Parasitol.">
        <title>Protein kinase C signaling molecules regulate encystation of Acanthamoeba.</title>
        <authorList>
            <person name="Moon E.K."/>
            <person name="Chung D.I."/>
            <person name="Hong Y."/>
            <person name="Kong H.H."/>
        </authorList>
    </citation>
    <scope>NUCLEOTIDE SEQUENCE</scope>
</reference>
<feature type="non-terminal residue" evidence="6">
    <location>
        <position position="1"/>
    </location>
</feature>
<sequence>LGRETTRDTPQAMDLRSRTRREEGEEEVNPTTTATPPQFSYRRPPVARRGDQWWRSWWFVVGVAALVVALGWWLLVLKWEWYCFAWASWADPALHDARACRAVQPPCLERGRLLTAAYGFRSVYEGRLNISRLKEEGLESSPLLMLASSSGEDGSSKSASTRGQMMKVVVKELKDPKSCGDVKAHFREVAIERRLRHPSIVPYVVSCSISPRYTLVSEYMEGGTLSVGITPNMASRTYLSIMLAIWPKALSTSTTAWSRDTDAHPRRPQPRADPPQRQNRTRGYITDFNLASWIRKAANVGACAGIGGPRAARLEVVRPREASSALLLGGPADIWSYGVLFYQTLVRGPTTSLTSGQRR</sequence>
<dbReference type="InterPro" id="IPR051681">
    <property type="entry name" value="Ser/Thr_Kinases-Pseudokinases"/>
</dbReference>
<geneLocation type="plastid" evidence="6"/>
<keyword evidence="2" id="KW-0067">ATP-binding</keyword>
<feature type="transmembrane region" description="Helical" evidence="4">
    <location>
        <begin position="57"/>
        <end position="75"/>
    </location>
</feature>
<evidence type="ECO:0000256" key="2">
    <source>
        <dbReference type="ARBA" id="ARBA00022840"/>
    </source>
</evidence>
<evidence type="ECO:0000256" key="4">
    <source>
        <dbReference type="SAM" id="Phobius"/>
    </source>
</evidence>
<dbReference type="PROSITE" id="PS50011">
    <property type="entry name" value="PROTEIN_KINASE_DOM"/>
    <property type="match status" value="1"/>
</dbReference>
<dbReference type="InterPro" id="IPR001245">
    <property type="entry name" value="Ser-Thr/Tyr_kinase_cat_dom"/>
</dbReference>
<protein>
    <submittedName>
        <fullName evidence="6">Protein kinase C16</fullName>
    </submittedName>
</protein>
<dbReference type="GO" id="GO:0004674">
    <property type="term" value="F:protein serine/threonine kinase activity"/>
    <property type="evidence" value="ECO:0007669"/>
    <property type="project" value="TreeGrafter"/>
</dbReference>
<name>H9C892_ACACA</name>
<keyword evidence="4" id="KW-0812">Transmembrane</keyword>
<dbReference type="Gene3D" id="1.10.510.10">
    <property type="entry name" value="Transferase(Phosphotransferase) domain 1"/>
    <property type="match status" value="1"/>
</dbReference>
<dbReference type="SUPFAM" id="SSF56112">
    <property type="entry name" value="Protein kinase-like (PK-like)"/>
    <property type="match status" value="1"/>
</dbReference>
<feature type="domain" description="Protein kinase" evidence="5">
    <location>
        <begin position="142"/>
        <end position="359"/>
    </location>
</feature>
<keyword evidence="4" id="KW-0472">Membrane</keyword>
<feature type="region of interest" description="Disordered" evidence="3">
    <location>
        <begin position="1"/>
        <end position="44"/>
    </location>
</feature>
<dbReference type="InterPro" id="IPR000719">
    <property type="entry name" value="Prot_kinase_dom"/>
</dbReference>
<dbReference type="EMBL" id="JQ253391">
    <property type="protein sequence ID" value="AFD36245.1"/>
    <property type="molecule type" value="mRNA"/>
</dbReference>
<organism evidence="6">
    <name type="scientific">Acanthamoeba castellanii</name>
    <name type="common">Amoeba</name>
    <dbReference type="NCBI Taxonomy" id="5755"/>
    <lineage>
        <taxon>Eukaryota</taxon>
        <taxon>Amoebozoa</taxon>
        <taxon>Discosea</taxon>
        <taxon>Longamoebia</taxon>
        <taxon>Centramoebida</taxon>
        <taxon>Acanthamoebidae</taxon>
        <taxon>Acanthamoeba</taxon>
    </lineage>
</organism>
<dbReference type="VEuPathDB" id="AmoebaDB:ACA1_162370"/>
<evidence type="ECO:0000259" key="5">
    <source>
        <dbReference type="PROSITE" id="PS50011"/>
    </source>
</evidence>
<accession>H9C892</accession>
<feature type="region of interest" description="Disordered" evidence="3">
    <location>
        <begin position="256"/>
        <end position="281"/>
    </location>
</feature>
<proteinExistence type="evidence at transcript level"/>
<keyword evidence="6" id="KW-0418">Kinase</keyword>
<dbReference type="PANTHER" id="PTHR44329">
    <property type="entry name" value="SERINE/THREONINE-PROTEIN KINASE TNNI3K-RELATED"/>
    <property type="match status" value="1"/>
</dbReference>
<keyword evidence="1" id="KW-0547">Nucleotide-binding</keyword>
<keyword evidence="4" id="KW-1133">Transmembrane helix</keyword>
<evidence type="ECO:0000256" key="3">
    <source>
        <dbReference type="SAM" id="MobiDB-lite"/>
    </source>
</evidence>
<evidence type="ECO:0000256" key="1">
    <source>
        <dbReference type="ARBA" id="ARBA00022741"/>
    </source>
</evidence>
<reference evidence="6" key="1">
    <citation type="submission" date="2011-12" db="EMBL/GenBank/DDBJ databases">
        <authorList>
            <person name="Moon E.-K."/>
            <person name="Chung D.-I."/>
            <person name="Hong Y."/>
            <person name="Kong H.-H."/>
        </authorList>
    </citation>
    <scope>NUCLEOTIDE SEQUENCE</scope>
</reference>
<evidence type="ECO:0000313" key="6">
    <source>
        <dbReference type="EMBL" id="AFD36245.1"/>
    </source>
</evidence>
<dbReference type="InterPro" id="IPR011009">
    <property type="entry name" value="Kinase-like_dom_sf"/>
</dbReference>
<dbReference type="AlphaFoldDB" id="H9C892"/>
<keyword evidence="6" id="KW-0934">Plastid</keyword>
<gene>
    <name evidence="6" type="primary">PKC16</name>
</gene>
<dbReference type="GO" id="GO:0005524">
    <property type="term" value="F:ATP binding"/>
    <property type="evidence" value="ECO:0007669"/>
    <property type="project" value="UniProtKB-KW"/>
</dbReference>